<keyword evidence="7" id="KW-0808">Transferase</keyword>
<dbReference type="GO" id="GO:0016301">
    <property type="term" value="F:kinase activity"/>
    <property type="evidence" value="ECO:0007669"/>
    <property type="project" value="UniProtKB-KW"/>
</dbReference>
<evidence type="ECO:0000313" key="8">
    <source>
        <dbReference type="Proteomes" id="UP001606099"/>
    </source>
</evidence>
<comment type="caution">
    <text evidence="7">The sequence shown here is derived from an EMBL/GenBank/DDBJ whole genome shotgun (WGS) entry which is preliminary data.</text>
</comment>
<dbReference type="InterPro" id="IPR029056">
    <property type="entry name" value="Ribokinase-like"/>
</dbReference>
<feature type="domain" description="Pyridoxamine kinase/Phosphomethylpyrimidine kinase" evidence="6">
    <location>
        <begin position="33"/>
        <end position="296"/>
    </location>
</feature>
<keyword evidence="4" id="KW-0511">Multifunctional enzyme</keyword>
<evidence type="ECO:0000313" key="7">
    <source>
        <dbReference type="EMBL" id="MFG6448782.1"/>
    </source>
</evidence>
<evidence type="ECO:0000259" key="6">
    <source>
        <dbReference type="Pfam" id="PF08543"/>
    </source>
</evidence>
<dbReference type="PANTHER" id="PTHR20858">
    <property type="entry name" value="PHOSPHOMETHYLPYRIMIDINE KINASE"/>
    <property type="match status" value="1"/>
</dbReference>
<reference evidence="7 8" key="1">
    <citation type="submission" date="2024-08" db="EMBL/GenBank/DDBJ databases">
        <authorList>
            <person name="Lu H."/>
        </authorList>
    </citation>
    <scope>NUCLEOTIDE SEQUENCE [LARGE SCALE GENOMIC DNA]</scope>
    <source>
        <strain evidence="7 8">BYS180W</strain>
    </source>
</reference>
<keyword evidence="7" id="KW-0418">Kinase</keyword>
<dbReference type="EC" id="2.7.1.49" evidence="3"/>
<accession>A0ABW7FWT3</accession>
<dbReference type="InterPro" id="IPR004399">
    <property type="entry name" value="HMP/HMP-P_kinase_dom"/>
</dbReference>
<dbReference type="CDD" id="cd01169">
    <property type="entry name" value="HMPP_kinase"/>
    <property type="match status" value="1"/>
</dbReference>
<dbReference type="EMBL" id="JBIGHZ010000004">
    <property type="protein sequence ID" value="MFG6448782.1"/>
    <property type="molecule type" value="Genomic_DNA"/>
</dbReference>
<dbReference type="Gene3D" id="3.20.20.70">
    <property type="entry name" value="Aldolase class I"/>
    <property type="match status" value="1"/>
</dbReference>
<dbReference type="RefSeq" id="WP_394461344.1">
    <property type="nucleotide sequence ID" value="NZ_JBIGHZ010000004.1"/>
</dbReference>
<dbReference type="InterPro" id="IPR022998">
    <property type="entry name" value="ThiamineP_synth_TenI"/>
</dbReference>
<evidence type="ECO:0000256" key="4">
    <source>
        <dbReference type="ARBA" id="ARBA00023268"/>
    </source>
</evidence>
<gene>
    <name evidence="7" type="ORF">ACG0Z6_11105</name>
</gene>
<dbReference type="Gene3D" id="3.40.1190.20">
    <property type="match status" value="1"/>
</dbReference>
<dbReference type="InterPro" id="IPR036206">
    <property type="entry name" value="ThiamineP_synth_sf"/>
</dbReference>
<evidence type="ECO:0000259" key="5">
    <source>
        <dbReference type="Pfam" id="PF02581"/>
    </source>
</evidence>
<sequence length="543" mass="57253">MPLTDWPRPCLPSPFADADPSAPPIIWSLAGTDSGGGAGLAADTRAAAAMGVHLCPVVAAITAQNSQGVQAVLPLSKADISAQLQALAQDMPPRVIKTGLLASVAAIEALCEVLDALRQQAPVMLVVDPVLGASSGGAAFCDDAVLQAYRQQLLPRANLITPNRREAQRLLGAEHEALSVPELAARLRALAQPSLAVCITGGDDLNASSGAQALALDWLLGHALLHPQAERPVQGWLALPRLATVHTHGTGCSFATAAAAALARGFPLPDAVLLAKRLTWQALHDSHAAGAGAGPVAASRQFIARAPMPVMGFDDETQPDASTLARWQRMLSHSADTGMASGLYGISSDPAQLQALARRAPAQLRHLQLRVKASSEHSPAQLRQAIRQALQAQIPGLTVWINDHWRLALAEGASALHLGQEDWASLSPQERGELLASGVKLGLSSHSLWELARARGLAPYYIACGPVWPTTTKDMPWRAQGLPHVRLWAQWAGVPVVAIGGIMQAPQAAQCFMAGARAVCLVRALEQLDDFVPERVRPQALMH</sequence>
<evidence type="ECO:0000256" key="3">
    <source>
        <dbReference type="ARBA" id="ARBA00012135"/>
    </source>
</evidence>
<keyword evidence="8" id="KW-1185">Reference proteome</keyword>
<evidence type="ECO:0000256" key="2">
    <source>
        <dbReference type="ARBA" id="ARBA00004948"/>
    </source>
</evidence>
<dbReference type="SUPFAM" id="SSF53613">
    <property type="entry name" value="Ribokinase-like"/>
    <property type="match status" value="1"/>
</dbReference>
<comment type="pathway">
    <text evidence="2">Cofactor biosynthesis; thiamine diphosphate biosynthesis.</text>
</comment>
<dbReference type="InterPro" id="IPR013785">
    <property type="entry name" value="Aldolase_TIM"/>
</dbReference>
<dbReference type="Pfam" id="PF08543">
    <property type="entry name" value="Phos_pyr_kin"/>
    <property type="match status" value="1"/>
</dbReference>
<feature type="domain" description="Thiamine phosphate synthase/TenI" evidence="5">
    <location>
        <begin position="352"/>
        <end position="525"/>
    </location>
</feature>
<proteinExistence type="predicted"/>
<dbReference type="CDD" id="cd00564">
    <property type="entry name" value="TMP_TenI"/>
    <property type="match status" value="1"/>
</dbReference>
<dbReference type="InterPro" id="IPR013749">
    <property type="entry name" value="PM/HMP-P_kinase-1"/>
</dbReference>
<evidence type="ECO:0000256" key="1">
    <source>
        <dbReference type="ARBA" id="ARBA00001946"/>
    </source>
</evidence>
<name>A0ABW7FWT3_9BURK</name>
<organism evidence="7 8">
    <name type="scientific">Roseateles rivi</name>
    <dbReference type="NCBI Taxonomy" id="3299028"/>
    <lineage>
        <taxon>Bacteria</taxon>
        <taxon>Pseudomonadati</taxon>
        <taxon>Pseudomonadota</taxon>
        <taxon>Betaproteobacteria</taxon>
        <taxon>Burkholderiales</taxon>
        <taxon>Sphaerotilaceae</taxon>
        <taxon>Roseateles</taxon>
    </lineage>
</organism>
<dbReference type="Pfam" id="PF02581">
    <property type="entry name" value="TMP-TENI"/>
    <property type="match status" value="1"/>
</dbReference>
<dbReference type="Proteomes" id="UP001606099">
    <property type="component" value="Unassembled WGS sequence"/>
</dbReference>
<dbReference type="SUPFAM" id="SSF51391">
    <property type="entry name" value="Thiamin phosphate synthase"/>
    <property type="match status" value="1"/>
</dbReference>
<dbReference type="PANTHER" id="PTHR20858:SF17">
    <property type="entry name" value="HYDROXYMETHYLPYRIMIDINE_PHOSPHOMETHYLPYRIMIDINE KINASE THI20-RELATED"/>
    <property type="match status" value="1"/>
</dbReference>
<protein>
    <recommendedName>
        <fullName evidence="3">hydroxymethylpyrimidine kinase</fullName>
        <ecNumber evidence="3">2.7.1.49</ecNumber>
    </recommendedName>
</protein>
<comment type="cofactor">
    <cofactor evidence="1">
        <name>Mg(2+)</name>
        <dbReference type="ChEBI" id="CHEBI:18420"/>
    </cofactor>
</comment>